<name>A0A0H5QHF2_9EUKA</name>
<dbReference type="EMBL" id="HACM01000956">
    <property type="protein sequence ID" value="CRZ01398.1"/>
    <property type="molecule type" value="Transcribed_RNA"/>
</dbReference>
<sequence length="120" mass="13381">EENPVPAGELEPDVPLNVKFIHQIHFLSSADSISALVARMVAEIPMHTLLRVFSNHVSYFRASEAMHFFLRIGIVHSYEEAVLLGQFLQLTGAIQPLNPRGEFPSAVKFIFSNPGSVEEH</sequence>
<feature type="non-terminal residue" evidence="1">
    <location>
        <position position="1"/>
    </location>
</feature>
<accession>A0A0H5QHF2</accession>
<protein>
    <submittedName>
        <fullName evidence="1">Uncharacterized protein</fullName>
    </submittedName>
</protein>
<organism evidence="1">
    <name type="scientific">Spongospora subterranea</name>
    <dbReference type="NCBI Taxonomy" id="70186"/>
    <lineage>
        <taxon>Eukaryota</taxon>
        <taxon>Sar</taxon>
        <taxon>Rhizaria</taxon>
        <taxon>Endomyxa</taxon>
        <taxon>Phytomyxea</taxon>
        <taxon>Plasmodiophorida</taxon>
        <taxon>Plasmodiophoridae</taxon>
        <taxon>Spongospora</taxon>
    </lineage>
</organism>
<dbReference type="AlphaFoldDB" id="A0A0H5QHF2"/>
<reference evidence="1" key="1">
    <citation type="submission" date="2015-04" db="EMBL/GenBank/DDBJ databases">
        <title>The genome sequence of the plant pathogenic Rhizarian Plasmodiophora brassicae reveals insights in its biotrophic life cycle and the origin of chitin synthesis.</title>
        <authorList>
            <person name="Schwelm A."/>
            <person name="Fogelqvist J."/>
            <person name="Knaust A."/>
            <person name="Julke S."/>
            <person name="Lilja T."/>
            <person name="Dhandapani V."/>
            <person name="Bonilla-Rosso G."/>
            <person name="Karlsson M."/>
            <person name="Shevchenko A."/>
            <person name="Choi S.R."/>
            <person name="Kim H.G."/>
            <person name="Park J.Y."/>
            <person name="Lim Y.P."/>
            <person name="Ludwig-Muller J."/>
            <person name="Dixelius C."/>
        </authorList>
    </citation>
    <scope>NUCLEOTIDE SEQUENCE</scope>
    <source>
        <tissue evidence="1">Potato root galls</tissue>
    </source>
</reference>
<proteinExistence type="predicted"/>
<evidence type="ECO:0000313" key="1">
    <source>
        <dbReference type="EMBL" id="CRZ01398.1"/>
    </source>
</evidence>